<protein>
    <submittedName>
        <fullName evidence="3">Uncharacterized protein</fullName>
    </submittedName>
</protein>
<keyword evidence="4" id="KW-1185">Reference proteome</keyword>
<evidence type="ECO:0000256" key="1">
    <source>
        <dbReference type="SAM" id="Coils"/>
    </source>
</evidence>
<feature type="compositionally biased region" description="Low complexity" evidence="2">
    <location>
        <begin position="670"/>
        <end position="679"/>
    </location>
</feature>
<dbReference type="OrthoDB" id="266048at2759"/>
<keyword evidence="1" id="KW-0175">Coiled coil</keyword>
<dbReference type="KEGG" id="phet:94290584"/>
<feature type="coiled-coil region" evidence="1">
    <location>
        <begin position="104"/>
        <end position="166"/>
    </location>
</feature>
<feature type="region of interest" description="Disordered" evidence="2">
    <location>
        <begin position="258"/>
        <end position="292"/>
    </location>
</feature>
<name>A0A836I192_9TRYP</name>
<feature type="region of interest" description="Disordered" evidence="2">
    <location>
        <begin position="1"/>
        <end position="26"/>
    </location>
</feature>
<dbReference type="RefSeq" id="XP_067756528.1">
    <property type="nucleotide sequence ID" value="XM_067900507.1"/>
</dbReference>
<evidence type="ECO:0000313" key="3">
    <source>
        <dbReference type="EMBL" id="KAG5502756.1"/>
    </source>
</evidence>
<reference evidence="3 4" key="1">
    <citation type="submission" date="2021-02" db="EMBL/GenBank/DDBJ databases">
        <title>Porcisia hertigi Genome sequencing and assembly.</title>
        <authorList>
            <person name="Almutairi H."/>
            <person name="Gatherer D."/>
        </authorList>
    </citation>
    <scope>NUCLEOTIDE SEQUENCE [LARGE SCALE GENOMIC DNA]</scope>
    <source>
        <strain evidence="3 4">C119</strain>
    </source>
</reference>
<dbReference type="AlphaFoldDB" id="A0A836I192"/>
<evidence type="ECO:0000256" key="2">
    <source>
        <dbReference type="SAM" id="MobiDB-lite"/>
    </source>
</evidence>
<feature type="compositionally biased region" description="Polar residues" evidence="2">
    <location>
        <begin position="276"/>
        <end position="289"/>
    </location>
</feature>
<evidence type="ECO:0000313" key="4">
    <source>
        <dbReference type="Proteomes" id="UP000674318"/>
    </source>
</evidence>
<feature type="compositionally biased region" description="Polar residues" evidence="2">
    <location>
        <begin position="258"/>
        <end position="268"/>
    </location>
</feature>
<sequence length="690" mass="74982">METPGSWSLSNASTPPQRAGRSPSSIATPSRVEALFDAQTCVSFIDGTPLFDAAEGDGKHPAVTFRYAGAESESVQSHQCRSCSSTYRLRHSLKQIEEQYVTTIESLRLQLQEAVAQRAMAVKERNALLNSADTAVAHQVQAEQEAQELRMKMTEASLKNEILQRRALELGKENADDRERYLKMTRALLEEAETAERAQVEAAEKDETALLLQLCTSDLARVSALTPATSSSIPPQWAVAAVKLPATKHLSTCRNLSTDFSSINSSPGPSDESRGRQTCSPRHSPQRSLSAPVEMRRLPYLSHSKNTEGHCAAVTCRCSPGIAPVVVETRAAVVDDSVREKIKRLEWNLEQQRSSYEVQLAEEQALTREMQDEIDDLIENELMLLETNDRVALERDSAEAVIDIVRCLRTRLGVALPARPPASQDVLATDPTRPGAASTTCCGTHVGELCEGQELPTSEVVPAVCDGPADVFFASSANPQDFASTANETRPTVHEIRDNNTCCPTTLVSAGAQQERMELLLRQVLKEVEGQRRQAEETYSALRQFSRISTHNDEALFRAVGRVETAVKAPRRTAGFPESSPADVQPGAPISSTCRCPPPQLHRGARGTTSAAALLSPSTTTSSAAADVSRTPTPPSPSMNVVVAEEELFDPSRIRVDAYSAAEKMAAFLSQDSLSESSSGRVLQTPYDVD</sequence>
<gene>
    <name evidence="3" type="ORF">JKF63_04523</name>
</gene>
<dbReference type="Proteomes" id="UP000674318">
    <property type="component" value="Unassembled WGS sequence"/>
</dbReference>
<feature type="region of interest" description="Disordered" evidence="2">
    <location>
        <begin position="669"/>
        <end position="690"/>
    </location>
</feature>
<dbReference type="GeneID" id="94290584"/>
<feature type="compositionally biased region" description="Low complexity" evidence="2">
    <location>
        <begin position="608"/>
        <end position="626"/>
    </location>
</feature>
<feature type="region of interest" description="Disordered" evidence="2">
    <location>
        <begin position="570"/>
        <end position="639"/>
    </location>
</feature>
<dbReference type="EMBL" id="JAFJZO010000025">
    <property type="protein sequence ID" value="KAG5502756.1"/>
    <property type="molecule type" value="Genomic_DNA"/>
</dbReference>
<organism evidence="3 4">
    <name type="scientific">Porcisia hertigi</name>
    <dbReference type="NCBI Taxonomy" id="2761500"/>
    <lineage>
        <taxon>Eukaryota</taxon>
        <taxon>Discoba</taxon>
        <taxon>Euglenozoa</taxon>
        <taxon>Kinetoplastea</taxon>
        <taxon>Metakinetoplastina</taxon>
        <taxon>Trypanosomatida</taxon>
        <taxon>Trypanosomatidae</taxon>
        <taxon>Leishmaniinae</taxon>
        <taxon>Porcisia</taxon>
    </lineage>
</organism>
<proteinExistence type="predicted"/>
<accession>A0A836I192</accession>
<comment type="caution">
    <text evidence="3">The sequence shown here is derived from an EMBL/GenBank/DDBJ whole genome shotgun (WGS) entry which is preliminary data.</text>
</comment>